<dbReference type="EC" id="3.5.4.4" evidence="7"/>
<dbReference type="Gene3D" id="3.20.20.140">
    <property type="entry name" value="Metal-dependent hydrolases"/>
    <property type="match status" value="1"/>
</dbReference>
<dbReference type="GO" id="GO:0016787">
    <property type="term" value="F:hydrolase activity"/>
    <property type="evidence" value="ECO:0007669"/>
    <property type="project" value="UniProtKB-KW"/>
</dbReference>
<dbReference type="PANTHER" id="PTHR43114:SF6">
    <property type="entry name" value="ADENINE DEAMINASE"/>
    <property type="match status" value="1"/>
</dbReference>
<name>A0ABY7B7B5_9PSEU</name>
<gene>
    <name evidence="7" type="primary">add</name>
    <name evidence="7" type="ORF">ORV05_10790</name>
</gene>
<evidence type="ECO:0000259" key="6">
    <source>
        <dbReference type="Pfam" id="PF00962"/>
    </source>
</evidence>
<evidence type="ECO:0000313" key="8">
    <source>
        <dbReference type="Proteomes" id="UP001163203"/>
    </source>
</evidence>
<dbReference type="EMBL" id="CP113836">
    <property type="protein sequence ID" value="WAL68220.1"/>
    <property type="molecule type" value="Genomic_DNA"/>
</dbReference>
<organism evidence="7 8">
    <name type="scientific">Amycolatopsis cynarae</name>
    <dbReference type="NCBI Taxonomy" id="2995223"/>
    <lineage>
        <taxon>Bacteria</taxon>
        <taxon>Bacillati</taxon>
        <taxon>Actinomycetota</taxon>
        <taxon>Actinomycetes</taxon>
        <taxon>Pseudonocardiales</taxon>
        <taxon>Pseudonocardiaceae</taxon>
        <taxon>Amycolatopsis</taxon>
    </lineage>
</organism>
<protein>
    <submittedName>
        <fullName evidence="7">Adenosine deaminase</fullName>
        <ecNumber evidence="7">3.5.4.4</ecNumber>
    </submittedName>
</protein>
<keyword evidence="3" id="KW-0479">Metal-binding</keyword>
<evidence type="ECO:0000256" key="1">
    <source>
        <dbReference type="ARBA" id="ARBA00001947"/>
    </source>
</evidence>
<dbReference type="InterPro" id="IPR001365">
    <property type="entry name" value="A_deaminase_dom"/>
</dbReference>
<dbReference type="InterPro" id="IPR032466">
    <property type="entry name" value="Metal_Hydrolase"/>
</dbReference>
<dbReference type="NCBIfam" id="TIGR01430">
    <property type="entry name" value="aden_deam"/>
    <property type="match status" value="1"/>
</dbReference>
<proteinExistence type="inferred from homology"/>
<accession>A0ABY7B7B5</accession>
<keyword evidence="4 7" id="KW-0378">Hydrolase</keyword>
<evidence type="ECO:0000256" key="5">
    <source>
        <dbReference type="ARBA" id="ARBA00022833"/>
    </source>
</evidence>
<keyword evidence="5" id="KW-0862">Zinc</keyword>
<dbReference type="PANTHER" id="PTHR43114">
    <property type="entry name" value="ADENINE DEAMINASE"/>
    <property type="match status" value="1"/>
</dbReference>
<dbReference type="SUPFAM" id="SSF51556">
    <property type="entry name" value="Metallo-dependent hydrolases"/>
    <property type="match status" value="1"/>
</dbReference>
<comment type="cofactor">
    <cofactor evidence="1">
        <name>Zn(2+)</name>
        <dbReference type="ChEBI" id="CHEBI:29105"/>
    </cofactor>
</comment>
<keyword evidence="8" id="KW-1185">Reference proteome</keyword>
<dbReference type="InterPro" id="IPR006330">
    <property type="entry name" value="Ado/ade_deaminase"/>
</dbReference>
<dbReference type="Proteomes" id="UP001163203">
    <property type="component" value="Chromosome"/>
</dbReference>
<feature type="domain" description="Adenosine deaminase" evidence="6">
    <location>
        <begin position="10"/>
        <end position="321"/>
    </location>
</feature>
<evidence type="ECO:0000256" key="3">
    <source>
        <dbReference type="ARBA" id="ARBA00022723"/>
    </source>
</evidence>
<evidence type="ECO:0000256" key="2">
    <source>
        <dbReference type="ARBA" id="ARBA00006676"/>
    </source>
</evidence>
<evidence type="ECO:0000313" key="7">
    <source>
        <dbReference type="EMBL" id="WAL68220.1"/>
    </source>
</evidence>
<evidence type="ECO:0000256" key="4">
    <source>
        <dbReference type="ARBA" id="ARBA00022801"/>
    </source>
</evidence>
<sequence>MSSRSLSALPKAHLHIHLEGAMRPETLAELALRYGIEVPPVRGYGSFTEFAGQYRAACAVLRTPEDLTRLVREVVEDAAAAGAVWVEPQFYPPHHIGMIGSPAESTRLVAEAGRAAAAELGIGFGLMITADRTCAPEEAVALAELAAAEAGTGVVSFGLANDEALFPPEPFDKAFAIAREAGLISAPHAGELAGPDSVRGALDVLHAQRIGHGVRVVEDPELLRRLADSDVCLDVCPTSNLMLSVVPSLTEHPLPRLIEAGVRCSINGDDPLLFGPGLLEEYELSRTTLGLTDENLAWVARCSIEASGAPEALVDDALARIDAWLADGA</sequence>
<dbReference type="RefSeq" id="WP_268758314.1">
    <property type="nucleotide sequence ID" value="NZ_CP113836.1"/>
</dbReference>
<dbReference type="Pfam" id="PF00962">
    <property type="entry name" value="A_deaminase"/>
    <property type="match status" value="1"/>
</dbReference>
<comment type="similarity">
    <text evidence="2">Belongs to the metallo-dependent hydrolases superfamily. Adenosine and AMP deaminases family.</text>
</comment>
<reference evidence="7" key="1">
    <citation type="submission" date="2022-11" db="EMBL/GenBank/DDBJ databases">
        <authorList>
            <person name="Mo P."/>
        </authorList>
    </citation>
    <scope>NUCLEOTIDE SEQUENCE</scope>
    <source>
        <strain evidence="7">HUAS 11-8</strain>
    </source>
</reference>